<dbReference type="InterPro" id="IPR002156">
    <property type="entry name" value="RNaseH_domain"/>
</dbReference>
<dbReference type="GO" id="GO:0004523">
    <property type="term" value="F:RNA-DNA hybrid ribonuclease activity"/>
    <property type="evidence" value="ECO:0007669"/>
    <property type="project" value="UniProtKB-UniRule"/>
</dbReference>
<dbReference type="Proteomes" id="UP000050430">
    <property type="component" value="Unassembled WGS sequence"/>
</dbReference>
<comment type="caution">
    <text evidence="13">The sequence shown here is derived from an EMBL/GenBank/DDBJ whole genome shotgun (WGS) entry which is preliminary data.</text>
</comment>
<comment type="subcellular location">
    <subcellularLocation>
        <location evidence="11">Cytoplasm</location>
    </subcellularLocation>
</comment>
<feature type="binding site" evidence="11">
    <location>
        <position position="11"/>
    </location>
    <ligand>
        <name>Mg(2+)</name>
        <dbReference type="ChEBI" id="CHEBI:18420"/>
        <label>2</label>
    </ligand>
</feature>
<dbReference type="STRING" id="229920.ADM99_04010"/>
<evidence type="ECO:0000313" key="14">
    <source>
        <dbReference type="Proteomes" id="UP000050430"/>
    </source>
</evidence>
<dbReference type="PANTHER" id="PTHR10642:SF26">
    <property type="entry name" value="RIBONUCLEASE H1"/>
    <property type="match status" value="1"/>
</dbReference>
<dbReference type="InterPro" id="IPR022892">
    <property type="entry name" value="RNaseHI"/>
</dbReference>
<protein>
    <recommendedName>
        <fullName evidence="5 11">Ribonuclease H</fullName>
        <shortName evidence="11">RNase H</shortName>
        <ecNumber evidence="5 11">3.1.26.4</ecNumber>
    </recommendedName>
</protein>
<evidence type="ECO:0000256" key="11">
    <source>
        <dbReference type="HAMAP-Rule" id="MF_00042"/>
    </source>
</evidence>
<feature type="binding site" evidence="11">
    <location>
        <position position="49"/>
    </location>
    <ligand>
        <name>Mg(2+)</name>
        <dbReference type="ChEBI" id="CHEBI:18420"/>
        <label>1</label>
    </ligand>
</feature>
<dbReference type="InterPro" id="IPR036397">
    <property type="entry name" value="RNaseH_sf"/>
</dbReference>
<name>A0A0P6X2C6_9CHLR</name>
<comment type="subunit">
    <text evidence="4 11">Monomer.</text>
</comment>
<dbReference type="AlphaFoldDB" id="A0A0P6X2C6"/>
<feature type="binding site" evidence="11">
    <location>
        <position position="136"/>
    </location>
    <ligand>
        <name>Mg(2+)</name>
        <dbReference type="ChEBI" id="CHEBI:18420"/>
        <label>2</label>
    </ligand>
</feature>
<evidence type="ECO:0000256" key="9">
    <source>
        <dbReference type="ARBA" id="ARBA00022801"/>
    </source>
</evidence>
<keyword evidence="11" id="KW-0963">Cytoplasm</keyword>
<evidence type="ECO:0000256" key="6">
    <source>
        <dbReference type="ARBA" id="ARBA00022722"/>
    </source>
</evidence>
<feature type="binding site" evidence="11">
    <location>
        <position position="71"/>
    </location>
    <ligand>
        <name>Mg(2+)</name>
        <dbReference type="ChEBI" id="CHEBI:18420"/>
        <label>1</label>
    </ligand>
</feature>
<evidence type="ECO:0000259" key="12">
    <source>
        <dbReference type="PROSITE" id="PS50879"/>
    </source>
</evidence>
<evidence type="ECO:0000256" key="10">
    <source>
        <dbReference type="ARBA" id="ARBA00022842"/>
    </source>
</evidence>
<dbReference type="PATRIC" id="fig|229920.5.peg.2450"/>
<dbReference type="Pfam" id="PF00075">
    <property type="entry name" value="RNase_H"/>
    <property type="match status" value="1"/>
</dbReference>
<evidence type="ECO:0000256" key="5">
    <source>
        <dbReference type="ARBA" id="ARBA00012180"/>
    </source>
</evidence>
<evidence type="ECO:0000256" key="8">
    <source>
        <dbReference type="ARBA" id="ARBA00022759"/>
    </source>
</evidence>
<dbReference type="PROSITE" id="PS50879">
    <property type="entry name" value="RNASE_H_1"/>
    <property type="match status" value="1"/>
</dbReference>
<reference evidence="13 14" key="1">
    <citation type="submission" date="2015-07" db="EMBL/GenBank/DDBJ databases">
        <title>Genome sequence of Leptolinea tardivitalis DSM 16556.</title>
        <authorList>
            <person name="Hemp J."/>
            <person name="Ward L.M."/>
            <person name="Pace L.A."/>
            <person name="Fischer W.W."/>
        </authorList>
    </citation>
    <scope>NUCLEOTIDE SEQUENCE [LARGE SCALE GENOMIC DNA]</scope>
    <source>
        <strain evidence="13 14">YMTK-2</strain>
    </source>
</reference>
<dbReference type="PANTHER" id="PTHR10642">
    <property type="entry name" value="RIBONUCLEASE H1"/>
    <property type="match status" value="1"/>
</dbReference>
<evidence type="ECO:0000256" key="2">
    <source>
        <dbReference type="ARBA" id="ARBA00004065"/>
    </source>
</evidence>
<feature type="domain" description="RNase H type-1" evidence="12">
    <location>
        <begin position="2"/>
        <end position="144"/>
    </location>
</feature>
<keyword evidence="8 11" id="KW-0255">Endonuclease</keyword>
<comment type="cofactor">
    <cofactor evidence="11">
        <name>Mg(2+)</name>
        <dbReference type="ChEBI" id="CHEBI:18420"/>
    </cofactor>
    <text evidence="11">Binds 1 Mg(2+) ion per subunit. May bind a second metal ion at a regulatory site, or after substrate binding.</text>
</comment>
<keyword evidence="10 11" id="KW-0460">Magnesium</keyword>
<dbReference type="InterPro" id="IPR050092">
    <property type="entry name" value="RNase_H"/>
</dbReference>
<keyword evidence="9 11" id="KW-0378">Hydrolase</keyword>
<evidence type="ECO:0000313" key="13">
    <source>
        <dbReference type="EMBL" id="KPL73534.1"/>
    </source>
</evidence>
<dbReference type="HAMAP" id="MF_00042">
    <property type="entry name" value="RNase_H"/>
    <property type="match status" value="1"/>
</dbReference>
<comment type="similarity">
    <text evidence="3 11">Belongs to the RNase H family.</text>
</comment>
<accession>A0A0P6X2C6</accession>
<feature type="binding site" evidence="11">
    <location>
        <position position="11"/>
    </location>
    <ligand>
        <name>Mg(2+)</name>
        <dbReference type="ChEBI" id="CHEBI:18420"/>
        <label>1</label>
    </ligand>
</feature>
<sequence>MKAGKVVIFTDGSAIGNPGPGGYGVVMKFREHRKELSGGFRQTTNNRMEIQACIEGLRALKQKSDVVIISDSKYVVESMTKGWVRRWQSNGWRRNDKEMAENIDLWMQMLDLCDRHSVEFRWIKGHNNTKENERCDQLAVSFAQRNDLPADVTFEKGLSEKDMPLFSSLR</sequence>
<comment type="function">
    <text evidence="2 11">Endonuclease that specifically degrades the RNA of RNA-DNA hybrids.</text>
</comment>
<evidence type="ECO:0000256" key="1">
    <source>
        <dbReference type="ARBA" id="ARBA00000077"/>
    </source>
</evidence>
<dbReference type="GO" id="GO:0043137">
    <property type="term" value="P:DNA replication, removal of RNA primer"/>
    <property type="evidence" value="ECO:0007669"/>
    <property type="project" value="TreeGrafter"/>
</dbReference>
<keyword evidence="14" id="KW-1185">Reference proteome</keyword>
<organism evidence="13 14">
    <name type="scientific">Leptolinea tardivitalis</name>
    <dbReference type="NCBI Taxonomy" id="229920"/>
    <lineage>
        <taxon>Bacteria</taxon>
        <taxon>Bacillati</taxon>
        <taxon>Chloroflexota</taxon>
        <taxon>Anaerolineae</taxon>
        <taxon>Anaerolineales</taxon>
        <taxon>Anaerolineaceae</taxon>
        <taxon>Leptolinea</taxon>
    </lineage>
</organism>
<dbReference type="SUPFAM" id="SSF53098">
    <property type="entry name" value="Ribonuclease H-like"/>
    <property type="match status" value="1"/>
</dbReference>
<evidence type="ECO:0000256" key="4">
    <source>
        <dbReference type="ARBA" id="ARBA00011245"/>
    </source>
</evidence>
<dbReference type="EC" id="3.1.26.4" evidence="5 11"/>
<dbReference type="NCBIfam" id="NF001236">
    <property type="entry name" value="PRK00203.1"/>
    <property type="match status" value="1"/>
</dbReference>
<dbReference type="GO" id="GO:0005737">
    <property type="term" value="C:cytoplasm"/>
    <property type="evidence" value="ECO:0007669"/>
    <property type="project" value="UniProtKB-SubCell"/>
</dbReference>
<evidence type="ECO:0000256" key="7">
    <source>
        <dbReference type="ARBA" id="ARBA00022723"/>
    </source>
</evidence>
<dbReference type="GO" id="GO:0003676">
    <property type="term" value="F:nucleic acid binding"/>
    <property type="evidence" value="ECO:0007669"/>
    <property type="project" value="InterPro"/>
</dbReference>
<dbReference type="CDD" id="cd09278">
    <property type="entry name" value="RNase_HI_prokaryote_like"/>
    <property type="match status" value="1"/>
</dbReference>
<dbReference type="EMBL" id="LGCK01000006">
    <property type="protein sequence ID" value="KPL73534.1"/>
    <property type="molecule type" value="Genomic_DNA"/>
</dbReference>
<evidence type="ECO:0000256" key="3">
    <source>
        <dbReference type="ARBA" id="ARBA00005300"/>
    </source>
</evidence>
<proteinExistence type="inferred from homology"/>
<comment type="catalytic activity">
    <reaction evidence="1 11">
        <text>Endonucleolytic cleavage to 5'-phosphomonoester.</text>
        <dbReference type="EC" id="3.1.26.4"/>
    </reaction>
</comment>
<dbReference type="GO" id="GO:0000287">
    <property type="term" value="F:magnesium ion binding"/>
    <property type="evidence" value="ECO:0007669"/>
    <property type="project" value="UniProtKB-UniRule"/>
</dbReference>
<dbReference type="FunFam" id="3.30.420.10:FF:000089">
    <property type="entry name" value="Ribonuclease H"/>
    <property type="match status" value="1"/>
</dbReference>
<gene>
    <name evidence="11" type="primary">rnhA</name>
    <name evidence="13" type="ORF">ADM99_04010</name>
</gene>
<keyword evidence="7 11" id="KW-0479">Metal-binding</keyword>
<keyword evidence="6 11" id="KW-0540">Nuclease</keyword>
<dbReference type="InterPro" id="IPR012337">
    <property type="entry name" value="RNaseH-like_sf"/>
</dbReference>
<dbReference type="Gene3D" id="3.30.420.10">
    <property type="entry name" value="Ribonuclease H-like superfamily/Ribonuclease H"/>
    <property type="match status" value="1"/>
</dbReference>